<evidence type="ECO:0000313" key="3">
    <source>
        <dbReference type="Proteomes" id="UP000029482"/>
    </source>
</evidence>
<accession>A0A089X071</accession>
<dbReference type="HOGENOM" id="CLU_2756109_0_0_11"/>
<proteinExistence type="predicted"/>
<reference evidence="3" key="1">
    <citation type="journal article" date="2015" name="J. Biotechnol.">
        <title>Complete genome sequence of the actinobacterium Streptomyces glaucescens GLA.O (DSM 40922) consisting of a linear chromosome and one linear plasmid.</title>
        <authorList>
            <person name="Ortseifen V."/>
            <person name="Winkler A."/>
            <person name="Albersmeier A."/>
            <person name="Wendler S."/>
            <person name="Puhler A."/>
            <person name="Kalinowski J."/>
            <person name="Ruckert C."/>
        </authorList>
    </citation>
    <scope>NUCLEOTIDE SEQUENCE [LARGE SCALE GENOMIC DNA]</scope>
    <source>
        <strain evidence="3">DSM 40922 / GLA O</strain>
    </source>
</reference>
<dbReference type="KEGG" id="sgu:SGLAU_01725"/>
<name>A0A089X071_STRGA</name>
<evidence type="ECO:0000256" key="1">
    <source>
        <dbReference type="SAM" id="Phobius"/>
    </source>
</evidence>
<dbReference type="AlphaFoldDB" id="A0A089X071"/>
<organism evidence="2 3">
    <name type="scientific">Streptomyces glaucescens</name>
    <dbReference type="NCBI Taxonomy" id="1907"/>
    <lineage>
        <taxon>Bacteria</taxon>
        <taxon>Bacillati</taxon>
        <taxon>Actinomycetota</taxon>
        <taxon>Actinomycetes</taxon>
        <taxon>Kitasatosporales</taxon>
        <taxon>Streptomycetaceae</taxon>
        <taxon>Streptomyces</taxon>
    </lineage>
</organism>
<keyword evidence="3" id="KW-1185">Reference proteome</keyword>
<evidence type="ECO:0000313" key="2">
    <source>
        <dbReference type="EMBL" id="AIR96373.1"/>
    </source>
</evidence>
<feature type="transmembrane region" description="Helical" evidence="1">
    <location>
        <begin position="45"/>
        <end position="65"/>
    </location>
</feature>
<dbReference type="OrthoDB" id="9991310at2"/>
<dbReference type="EMBL" id="CP009438">
    <property type="protein sequence ID" value="AIR96373.1"/>
    <property type="molecule type" value="Genomic_DNA"/>
</dbReference>
<keyword evidence="1" id="KW-0812">Transmembrane</keyword>
<gene>
    <name evidence="2" type="ORF">SGLAU_01725</name>
</gene>
<dbReference type="Proteomes" id="UP000029482">
    <property type="component" value="Chromosome"/>
</dbReference>
<sequence length="70" mass="7018">MGNKRVVCLLVTGLVVVSSALVALVAAWGARSTGADWPEVLQRAGSTFGGTVGVCAALAALYRSLGGVDQ</sequence>
<keyword evidence="1" id="KW-0472">Membrane</keyword>
<dbReference type="RefSeq" id="WP_159072753.1">
    <property type="nucleotide sequence ID" value="NZ_CP009438.1"/>
</dbReference>
<protein>
    <submittedName>
        <fullName evidence="2">Putative secreted protein</fullName>
    </submittedName>
</protein>
<keyword evidence="1" id="KW-1133">Transmembrane helix</keyword>